<dbReference type="PATRIC" id="fig|796385.3.peg.2242"/>
<feature type="repeat" description="TPR" evidence="3">
    <location>
        <begin position="268"/>
        <end position="301"/>
    </location>
</feature>
<dbReference type="AlphaFoldDB" id="A0A0G3CDI9"/>
<dbReference type="PANTHER" id="PTHR44943">
    <property type="entry name" value="CELLULOSE SYNTHASE OPERON PROTEIN C"/>
    <property type="match status" value="1"/>
</dbReference>
<feature type="transmembrane region" description="Helical" evidence="4">
    <location>
        <begin position="488"/>
        <end position="505"/>
    </location>
</feature>
<keyword evidence="1" id="KW-0677">Repeat</keyword>
<dbReference type="InterPro" id="IPR011990">
    <property type="entry name" value="TPR-like_helical_dom_sf"/>
</dbReference>
<keyword evidence="4" id="KW-0472">Membrane</keyword>
<dbReference type="SMART" id="SM00028">
    <property type="entry name" value="TPR"/>
    <property type="match status" value="9"/>
</dbReference>
<dbReference type="Pfam" id="PF14559">
    <property type="entry name" value="TPR_19"/>
    <property type="match status" value="2"/>
</dbReference>
<keyword evidence="4" id="KW-0812">Transmembrane</keyword>
<evidence type="ECO:0000256" key="4">
    <source>
        <dbReference type="SAM" id="Phobius"/>
    </source>
</evidence>
<accession>A0A0G3CDI9</accession>
<dbReference type="SUPFAM" id="SSF48439">
    <property type="entry name" value="Protein prenylyltransferase"/>
    <property type="match status" value="2"/>
</dbReference>
<feature type="repeat" description="TPR" evidence="3">
    <location>
        <begin position="336"/>
        <end position="369"/>
    </location>
</feature>
<dbReference type="PROSITE" id="PS50005">
    <property type="entry name" value="TPR"/>
    <property type="match status" value="7"/>
</dbReference>
<dbReference type="InterPro" id="IPR019734">
    <property type="entry name" value="TPR_rpt"/>
</dbReference>
<evidence type="ECO:0000313" key="6">
    <source>
        <dbReference type="Proteomes" id="UP000035331"/>
    </source>
</evidence>
<feature type="repeat" description="TPR" evidence="3">
    <location>
        <begin position="139"/>
        <end position="172"/>
    </location>
</feature>
<dbReference type="EMBL" id="CP008746">
    <property type="protein sequence ID" value="AKJ38830.1"/>
    <property type="molecule type" value="Genomic_DNA"/>
</dbReference>
<feature type="repeat" description="TPR" evidence="3">
    <location>
        <begin position="22"/>
        <end position="55"/>
    </location>
</feature>
<dbReference type="PANTHER" id="PTHR44943:SF4">
    <property type="entry name" value="TPR REPEAT-CONTAINING PROTEIN MJ0798"/>
    <property type="match status" value="1"/>
</dbReference>
<proteinExistence type="predicted"/>
<organism evidence="5 6">
    <name type="scientific">Methanosarcina barkeri CM1</name>
    <dbReference type="NCBI Taxonomy" id="796385"/>
    <lineage>
        <taxon>Archaea</taxon>
        <taxon>Methanobacteriati</taxon>
        <taxon>Methanobacteriota</taxon>
        <taxon>Stenosarchaea group</taxon>
        <taxon>Methanomicrobia</taxon>
        <taxon>Methanosarcinales</taxon>
        <taxon>Methanosarcinaceae</taxon>
        <taxon>Methanosarcina</taxon>
    </lineage>
</organism>
<gene>
    <name evidence="5" type="ORF">MCM1_1801</name>
</gene>
<evidence type="ECO:0000256" key="2">
    <source>
        <dbReference type="ARBA" id="ARBA00022803"/>
    </source>
</evidence>
<evidence type="ECO:0000313" key="5">
    <source>
        <dbReference type="EMBL" id="AKJ38830.1"/>
    </source>
</evidence>
<feature type="transmembrane region" description="Helical" evidence="4">
    <location>
        <begin position="607"/>
        <end position="625"/>
    </location>
</feature>
<dbReference type="Pfam" id="PF13181">
    <property type="entry name" value="TPR_8"/>
    <property type="match status" value="1"/>
</dbReference>
<dbReference type="InterPro" id="IPR051685">
    <property type="entry name" value="Ycf3/AcsC/BcsC/TPR_MFPF"/>
</dbReference>
<evidence type="ECO:0000256" key="3">
    <source>
        <dbReference type="PROSITE-ProRule" id="PRU00339"/>
    </source>
</evidence>
<dbReference type="Proteomes" id="UP000035331">
    <property type="component" value="Chromosome"/>
</dbReference>
<dbReference type="PROSITE" id="PS50293">
    <property type="entry name" value="TPR_REGION"/>
    <property type="match status" value="1"/>
</dbReference>
<keyword evidence="4" id="KW-1133">Transmembrane helix</keyword>
<reference evidence="6" key="1">
    <citation type="submission" date="2014-06" db="EMBL/GenBank/DDBJ databases">
        <title>The complete genome sequence of Methanosarcina barkeri CM1.</title>
        <authorList>
            <consortium name="Pastoral Greenhouse Gas Research Consortium"/>
            <person name="Lambie S.C."/>
            <person name="Leahy S.C."/>
            <person name="Kelly W.J."/>
            <person name="Li D."/>
            <person name="Reilly K."/>
            <person name="Attwood G.T."/>
            <person name="Altermann E."/>
        </authorList>
    </citation>
    <scope>NUCLEOTIDE SEQUENCE [LARGE SCALE GENOMIC DNA]</scope>
    <source>
        <strain evidence="6">CM1</strain>
    </source>
</reference>
<reference evidence="5 6" key="2">
    <citation type="journal article" date="2015" name="Stand. Genomic Sci.">
        <title>The complete genome sequence of the rumen methanogen Methanosarcina barkeri CM1.</title>
        <authorList>
            <person name="Lambie S.C."/>
            <person name="Kelly W.J."/>
            <person name="Leahy S.C."/>
            <person name="Li D."/>
            <person name="Reilly K."/>
            <person name="McAllister T.A."/>
            <person name="Valle E.R."/>
            <person name="Attwood G.T."/>
            <person name="Altermann E."/>
        </authorList>
    </citation>
    <scope>NUCLEOTIDE SEQUENCE [LARGE SCALE GENOMIC DNA]</scope>
    <source>
        <strain evidence="5 6">CM1</strain>
    </source>
</reference>
<keyword evidence="2 3" id="KW-0802">TPR repeat</keyword>
<feature type="repeat" description="TPR" evidence="3">
    <location>
        <begin position="56"/>
        <end position="89"/>
    </location>
</feature>
<feature type="repeat" description="TPR" evidence="3">
    <location>
        <begin position="490"/>
        <end position="523"/>
    </location>
</feature>
<dbReference type="Gene3D" id="1.25.40.10">
    <property type="entry name" value="Tetratricopeptide repeat domain"/>
    <property type="match status" value="4"/>
</dbReference>
<name>A0A0G3CDI9_METBA</name>
<dbReference type="Pfam" id="PF13432">
    <property type="entry name" value="TPR_16"/>
    <property type="match status" value="1"/>
</dbReference>
<evidence type="ECO:0000256" key="1">
    <source>
        <dbReference type="ARBA" id="ARBA00022737"/>
    </source>
</evidence>
<sequence>MRMPHEALQAYKKALSSGTENCGIFCGLGKVYYTLGDYSRAFESFEEALRLDSENLFAWNGRGNALYKLGRYSEALETYETLLELDYESLPARYNRGVTISRLRHQDKDFDEILESQLQTAFKKYLELSGGLPEGEIGGESWKYRGFAFAELGEYGEALKAFEKATKNEYESSFPRVCKGITLLCLKNYEKALETFEDAEKDLYAATEAEKAIKNGKYKEPGSLSPDELNFRLKILWNAKGLTLDALGRYQDALTAFESAKKLTEAENIACSGKSLVFAHCGEWEKALKAFDRILTLDPQNTQASVMKAFALIRLQEFEKAISVLENLTTDEINSDLPSCLLGFACFRLGDFERALKAYRKAIYINPKNSHAKNGLAELYFRLGDSRSALKELEASIAEAPENSFSRNLKGRVELEEQACEEALESFRRALALDSEDQRLLLWDVYARYVYAEASFEENSARFRHMLLAAAGKLEKAAIWQRSEDNELKAYALYFLGLFYCRVHYFRKAADRLNECLRLNPPAEVKKPADLLLKNLRTGPLKPAWWKWWLDARTKRLLKKLSFGLIFLIIFGLLLSHPAASSLPIISWPAAYINHLFSLTGNISWPVYGREYIVFILFLFFILLLPGFRQGKPNEEELEPLTPPYPDLDIPESILEEFGEKLEKSLFSPEPMEESVRKLGDF</sequence>
<feature type="transmembrane region" description="Helical" evidence="4">
    <location>
        <begin position="563"/>
        <end position="587"/>
    </location>
</feature>
<protein>
    <submittedName>
        <fullName evidence="5">TPR repeat-containing protein</fullName>
    </submittedName>
</protein>
<feature type="repeat" description="TPR" evidence="3">
    <location>
        <begin position="370"/>
        <end position="403"/>
    </location>
</feature>